<gene>
    <name evidence="1" type="ORF">CYLTODRAFT_451672</name>
</gene>
<accession>A0A0D7BIW8</accession>
<dbReference type="Proteomes" id="UP000054007">
    <property type="component" value="Unassembled WGS sequence"/>
</dbReference>
<dbReference type="AlphaFoldDB" id="A0A0D7BIW8"/>
<evidence type="ECO:0000313" key="1">
    <source>
        <dbReference type="EMBL" id="KIY70503.1"/>
    </source>
</evidence>
<protein>
    <submittedName>
        <fullName evidence="1">Uncharacterized protein</fullName>
    </submittedName>
</protein>
<organism evidence="1 2">
    <name type="scientific">Cylindrobasidium torrendii FP15055 ss-10</name>
    <dbReference type="NCBI Taxonomy" id="1314674"/>
    <lineage>
        <taxon>Eukaryota</taxon>
        <taxon>Fungi</taxon>
        <taxon>Dikarya</taxon>
        <taxon>Basidiomycota</taxon>
        <taxon>Agaricomycotina</taxon>
        <taxon>Agaricomycetes</taxon>
        <taxon>Agaricomycetidae</taxon>
        <taxon>Agaricales</taxon>
        <taxon>Marasmiineae</taxon>
        <taxon>Physalacriaceae</taxon>
        <taxon>Cylindrobasidium</taxon>
    </lineage>
</organism>
<name>A0A0D7BIW8_9AGAR</name>
<dbReference type="OrthoDB" id="3133596at2759"/>
<proteinExistence type="predicted"/>
<dbReference type="EMBL" id="KN880467">
    <property type="protein sequence ID" value="KIY70503.1"/>
    <property type="molecule type" value="Genomic_DNA"/>
</dbReference>
<keyword evidence="2" id="KW-1185">Reference proteome</keyword>
<reference evidence="1 2" key="1">
    <citation type="journal article" date="2015" name="Fungal Genet. Biol.">
        <title>Evolution of novel wood decay mechanisms in Agaricales revealed by the genome sequences of Fistulina hepatica and Cylindrobasidium torrendii.</title>
        <authorList>
            <person name="Floudas D."/>
            <person name="Held B.W."/>
            <person name="Riley R."/>
            <person name="Nagy L.G."/>
            <person name="Koehler G."/>
            <person name="Ransdell A.S."/>
            <person name="Younus H."/>
            <person name="Chow J."/>
            <person name="Chiniquy J."/>
            <person name="Lipzen A."/>
            <person name="Tritt A."/>
            <person name="Sun H."/>
            <person name="Haridas S."/>
            <person name="LaButti K."/>
            <person name="Ohm R.A."/>
            <person name="Kues U."/>
            <person name="Blanchette R.A."/>
            <person name="Grigoriev I.V."/>
            <person name="Minto R.E."/>
            <person name="Hibbett D.S."/>
        </authorList>
    </citation>
    <scope>NUCLEOTIDE SEQUENCE [LARGE SCALE GENOMIC DNA]</scope>
    <source>
        <strain evidence="1 2">FP15055 ss-10</strain>
    </source>
</reference>
<evidence type="ECO:0000313" key="2">
    <source>
        <dbReference type="Proteomes" id="UP000054007"/>
    </source>
</evidence>
<sequence>MQALYRSQDISTSPFFEQPVLAPLLDSIEYMLGLGSRELIENIGCADNIFEVQPLMFDSFERGIADFLPSVGVCEKILQIGSHNMASSPHERFLFSDIAELDPSRCVYTLKLDRILWPKQTLYTRHPVTGHVTAHTAPYPELPSFVLSASPWIAAARIWDTRMPDHPVSDIRSILIAATPPEWFDVAPTRPNIAIADVPLANFDLEVGLSAQKTAATLPYFRQVIALVVRRASFSDLT</sequence>